<dbReference type="Proteomes" id="UP000295151">
    <property type="component" value="Unassembled WGS sequence"/>
</dbReference>
<name>A0A4R7TE75_9ACTN</name>
<dbReference type="RefSeq" id="WP_133980392.1">
    <property type="nucleotide sequence ID" value="NZ_SOCE01000001.1"/>
</dbReference>
<accession>A0A4R7TE75</accession>
<reference evidence="1 2" key="1">
    <citation type="submission" date="2019-03" db="EMBL/GenBank/DDBJ databases">
        <title>Genomic Encyclopedia of Type Strains, Phase III (KMG-III): the genomes of soil and plant-associated and newly described type strains.</title>
        <authorList>
            <person name="Whitman W."/>
        </authorList>
    </citation>
    <scope>NUCLEOTIDE SEQUENCE [LARGE SCALE GENOMIC DNA]</scope>
    <source>
        <strain evidence="1 2">VKM Ac-2575</strain>
    </source>
</reference>
<dbReference type="SUPFAM" id="SSF52540">
    <property type="entry name" value="P-loop containing nucleoside triphosphate hydrolases"/>
    <property type="match status" value="1"/>
</dbReference>
<evidence type="ECO:0000313" key="2">
    <source>
        <dbReference type="Proteomes" id="UP000295151"/>
    </source>
</evidence>
<proteinExistence type="predicted"/>
<gene>
    <name evidence="1" type="ORF">EV138_4073</name>
</gene>
<evidence type="ECO:0000313" key="1">
    <source>
        <dbReference type="EMBL" id="TDU90482.1"/>
    </source>
</evidence>
<protein>
    <submittedName>
        <fullName evidence="1">AAA domain-containing protein</fullName>
    </submittedName>
</protein>
<keyword evidence="2" id="KW-1185">Reference proteome</keyword>
<dbReference type="Pfam" id="PF13671">
    <property type="entry name" value="AAA_33"/>
    <property type="match status" value="1"/>
</dbReference>
<dbReference type="OrthoDB" id="9811893at2"/>
<dbReference type="Gene3D" id="3.40.50.300">
    <property type="entry name" value="P-loop containing nucleotide triphosphate hydrolases"/>
    <property type="match status" value="1"/>
</dbReference>
<sequence>METEGVIVVSGITAAGKSTVSQLLAERFSYGVHLRGDVFRRMIVSGQAARDAEDGAEAQKQLKLRYRLACQAADGYAQAGFTVVLQDVVIGELLREFLDGIETRPRYLVVLTPRPEVISNRLGGAHDHSVDELDYELHAFSPRRGLWLDNSDLSPHETVDAILGRLDEARFD</sequence>
<comment type="caution">
    <text evidence="1">The sequence shown here is derived from an EMBL/GenBank/DDBJ whole genome shotgun (WGS) entry which is preliminary data.</text>
</comment>
<organism evidence="1 2">
    <name type="scientific">Kribbella voronezhensis</name>
    <dbReference type="NCBI Taxonomy" id="2512212"/>
    <lineage>
        <taxon>Bacteria</taxon>
        <taxon>Bacillati</taxon>
        <taxon>Actinomycetota</taxon>
        <taxon>Actinomycetes</taxon>
        <taxon>Propionibacteriales</taxon>
        <taxon>Kribbellaceae</taxon>
        <taxon>Kribbella</taxon>
    </lineage>
</organism>
<dbReference type="InterPro" id="IPR027417">
    <property type="entry name" value="P-loop_NTPase"/>
</dbReference>
<dbReference type="AlphaFoldDB" id="A0A4R7TE75"/>
<dbReference type="EMBL" id="SOCE01000001">
    <property type="protein sequence ID" value="TDU90482.1"/>
    <property type="molecule type" value="Genomic_DNA"/>
</dbReference>